<dbReference type="AlphaFoldDB" id="A0ABD2X2H9"/>
<evidence type="ECO:0000313" key="3">
    <source>
        <dbReference type="Proteomes" id="UP001627154"/>
    </source>
</evidence>
<comment type="caution">
    <text evidence="2">The sequence shown here is derived from an EMBL/GenBank/DDBJ whole genome shotgun (WGS) entry which is preliminary data.</text>
</comment>
<dbReference type="Proteomes" id="UP001627154">
    <property type="component" value="Unassembled WGS sequence"/>
</dbReference>
<proteinExistence type="predicted"/>
<gene>
    <name evidence="2" type="ORF">TKK_006808</name>
</gene>
<evidence type="ECO:0000256" key="1">
    <source>
        <dbReference type="SAM" id="MobiDB-lite"/>
    </source>
</evidence>
<feature type="region of interest" description="Disordered" evidence="1">
    <location>
        <begin position="62"/>
        <end position="81"/>
    </location>
</feature>
<evidence type="ECO:0000313" key="2">
    <source>
        <dbReference type="EMBL" id="KAL3399531.1"/>
    </source>
</evidence>
<keyword evidence="3" id="KW-1185">Reference proteome</keyword>
<accession>A0ABD2X2H9</accession>
<sequence>MLLTDRDSVLFTPMLKIERTGMSELKDLLKLLNPSVNKLKSSGRNTSHVVSDYCSRGHLAAEAGSGRDERANNDTSSKILI</sequence>
<protein>
    <submittedName>
        <fullName evidence="2">Uncharacterized protein</fullName>
    </submittedName>
</protein>
<name>A0ABD2X2H9_9HYME</name>
<reference evidence="2 3" key="1">
    <citation type="journal article" date="2024" name="bioRxiv">
        <title>A reference genome for Trichogramma kaykai: A tiny desert-dwelling parasitoid wasp with competing sex-ratio distorters.</title>
        <authorList>
            <person name="Culotta J."/>
            <person name="Lindsey A.R."/>
        </authorList>
    </citation>
    <scope>NUCLEOTIDE SEQUENCE [LARGE SCALE GENOMIC DNA]</scope>
    <source>
        <strain evidence="2 3">KSX58</strain>
    </source>
</reference>
<dbReference type="EMBL" id="JBJJXI010000055">
    <property type="protein sequence ID" value="KAL3399531.1"/>
    <property type="molecule type" value="Genomic_DNA"/>
</dbReference>
<organism evidence="2 3">
    <name type="scientific">Trichogramma kaykai</name>
    <dbReference type="NCBI Taxonomy" id="54128"/>
    <lineage>
        <taxon>Eukaryota</taxon>
        <taxon>Metazoa</taxon>
        <taxon>Ecdysozoa</taxon>
        <taxon>Arthropoda</taxon>
        <taxon>Hexapoda</taxon>
        <taxon>Insecta</taxon>
        <taxon>Pterygota</taxon>
        <taxon>Neoptera</taxon>
        <taxon>Endopterygota</taxon>
        <taxon>Hymenoptera</taxon>
        <taxon>Apocrita</taxon>
        <taxon>Proctotrupomorpha</taxon>
        <taxon>Chalcidoidea</taxon>
        <taxon>Trichogrammatidae</taxon>
        <taxon>Trichogramma</taxon>
    </lineage>
</organism>